<evidence type="ECO:0008006" key="3">
    <source>
        <dbReference type="Google" id="ProtNLM"/>
    </source>
</evidence>
<gene>
    <name evidence="1" type="ORF">B0H16DRAFT_1586162</name>
</gene>
<proteinExistence type="predicted"/>
<comment type="caution">
    <text evidence="1">The sequence shown here is derived from an EMBL/GenBank/DDBJ whole genome shotgun (WGS) entry which is preliminary data.</text>
</comment>
<dbReference type="EMBL" id="JARKIB010000163">
    <property type="protein sequence ID" value="KAJ7729739.1"/>
    <property type="molecule type" value="Genomic_DNA"/>
</dbReference>
<organism evidence="1 2">
    <name type="scientific">Mycena metata</name>
    <dbReference type="NCBI Taxonomy" id="1033252"/>
    <lineage>
        <taxon>Eukaryota</taxon>
        <taxon>Fungi</taxon>
        <taxon>Dikarya</taxon>
        <taxon>Basidiomycota</taxon>
        <taxon>Agaricomycotina</taxon>
        <taxon>Agaricomycetes</taxon>
        <taxon>Agaricomycetidae</taxon>
        <taxon>Agaricales</taxon>
        <taxon>Marasmiineae</taxon>
        <taxon>Mycenaceae</taxon>
        <taxon>Mycena</taxon>
    </lineage>
</organism>
<dbReference type="InterPro" id="IPR032675">
    <property type="entry name" value="LRR_dom_sf"/>
</dbReference>
<reference evidence="1" key="1">
    <citation type="submission" date="2023-03" db="EMBL/GenBank/DDBJ databases">
        <title>Massive genome expansion in bonnet fungi (Mycena s.s.) driven by repeated elements and novel gene families across ecological guilds.</title>
        <authorList>
            <consortium name="Lawrence Berkeley National Laboratory"/>
            <person name="Harder C.B."/>
            <person name="Miyauchi S."/>
            <person name="Viragh M."/>
            <person name="Kuo A."/>
            <person name="Thoen E."/>
            <person name="Andreopoulos B."/>
            <person name="Lu D."/>
            <person name="Skrede I."/>
            <person name="Drula E."/>
            <person name="Henrissat B."/>
            <person name="Morin E."/>
            <person name="Kohler A."/>
            <person name="Barry K."/>
            <person name="LaButti K."/>
            <person name="Morin E."/>
            <person name="Salamov A."/>
            <person name="Lipzen A."/>
            <person name="Mereny Z."/>
            <person name="Hegedus B."/>
            <person name="Baldrian P."/>
            <person name="Stursova M."/>
            <person name="Weitz H."/>
            <person name="Taylor A."/>
            <person name="Grigoriev I.V."/>
            <person name="Nagy L.G."/>
            <person name="Martin F."/>
            <person name="Kauserud H."/>
        </authorList>
    </citation>
    <scope>NUCLEOTIDE SEQUENCE</scope>
    <source>
        <strain evidence="1">CBHHK182m</strain>
    </source>
</reference>
<dbReference type="Proteomes" id="UP001215598">
    <property type="component" value="Unassembled WGS sequence"/>
</dbReference>
<sequence>MHRALGIPEVVQMICMELGPPKDKIYCEGLMPTYEATSLIALARTSTIFRDPALDVLWFNVTVHRLLIYSVPPDLWEKIEDVDGPTRFRPTRAMTPNDWIRPHFYSTRARVLRAINTTSYDFIDVFATVALCPPPPTLFPNLHTVNWKVNFPSASGRGLPDFRSFLGPRLASLSVGTLFSGPHLSLLPHIAAAHRELKKLAIKSGNDSVAQLLRLRSAISILVCALPRLESLDVISLDTRALEHVGRLPTLRSLTLREFRYAALTHVNADVTFPVLEALTVHSDSIKSMSKFISLCSDSPVQAVDINFFESPDATEMLVFYTTLSEHCSHASLRQITVRLSPGLDGTAGAGRYSLEPLLDFPHLTTVELSSPNGFDLDDGAVLTLARAWPHLEELVLRCAGRATAPHVTLEGIRTLAQHCLRLRRLHLFLDATVVPSLADRRIRQDALQHLEVESSPIATPTMSVAKFLSATFTNLTVISTAYEDDDIDDVTNHLAWKEVEGFLPDLLEIREQERRWARLT</sequence>
<name>A0AAD7HWG0_9AGAR</name>
<keyword evidence="2" id="KW-1185">Reference proteome</keyword>
<evidence type="ECO:0000313" key="1">
    <source>
        <dbReference type="EMBL" id="KAJ7729739.1"/>
    </source>
</evidence>
<protein>
    <recommendedName>
        <fullName evidence="3">F-box domain-containing protein</fullName>
    </recommendedName>
</protein>
<dbReference type="SUPFAM" id="SSF52047">
    <property type="entry name" value="RNI-like"/>
    <property type="match status" value="1"/>
</dbReference>
<accession>A0AAD7HWG0</accession>
<evidence type="ECO:0000313" key="2">
    <source>
        <dbReference type="Proteomes" id="UP001215598"/>
    </source>
</evidence>
<dbReference type="AlphaFoldDB" id="A0AAD7HWG0"/>
<dbReference type="Gene3D" id="3.80.10.10">
    <property type="entry name" value="Ribonuclease Inhibitor"/>
    <property type="match status" value="1"/>
</dbReference>